<reference evidence="2 4" key="2">
    <citation type="submission" date="2017-11" db="EMBL/GenBank/DDBJ databases">
        <title>Draft Genome Sequence of Methylobacter psychrotolerans Sph1T, an Obligate Methanotroph from Low-Temperature Environments.</title>
        <authorList>
            <person name="Oshkin I.Y."/>
            <person name="Miroshnikov K."/>
            <person name="Belova S.E."/>
            <person name="Korzhenkov A."/>
            <person name="Toshchakov S.V."/>
            <person name="Dedysh S.N."/>
        </authorList>
    </citation>
    <scope>NUCLEOTIDE SEQUENCE [LARGE SCALE GENOMIC DNA]</scope>
    <source>
        <strain evidence="2 4">Sph1</strain>
    </source>
</reference>
<dbReference type="AlphaFoldDB" id="A0A1Z4BU53"/>
<sequence>MTMEQTAQLAGQQLAKLCKHTLPGQNDDALLAKIQALVPDYAVRLARTGSEWYRLGGIVDMHGNRIANDLVEWTERTFIECGKDLQTLIDYTHSQQLIATRQTGNTLYFVIQTGNRAEDFIQLDIDKIREMSDRLLASNVMPPEDLEDFIDPLKPECIDTFGIGSARYAYRRKTDVTVFMSEINKYHLDKHPVQRFMEDWDRSSIQAKAMLSDDWIVRPFRHTGRFGEQQINVEIINTQTKNLPQLDDIQGKKGLALQNLLTRFDRQAGYPFAWFFYMVKGKLVSPHCGVAVFKDISGDFSYLPERDAAILTDWINTPYNV</sequence>
<dbReference type="EMBL" id="CP022129">
    <property type="protein sequence ID" value="ASF44770.1"/>
    <property type="molecule type" value="Genomic_DNA"/>
</dbReference>
<name>A0A1Z4BU53_9GAMM</name>
<dbReference type="Proteomes" id="UP000197019">
    <property type="component" value="Chromosome"/>
</dbReference>
<keyword evidence="3" id="KW-1185">Reference proteome</keyword>
<proteinExistence type="predicted"/>
<dbReference type="KEGG" id="mpsy:CEK71_01090"/>
<evidence type="ECO:0000313" key="1">
    <source>
        <dbReference type="EMBL" id="ASF44770.1"/>
    </source>
</evidence>
<gene>
    <name evidence="2" type="ORF">AADEFJLK_04466</name>
    <name evidence="1" type="ORF">CEK71_01090</name>
</gene>
<protein>
    <submittedName>
        <fullName evidence="1">Uncharacterized protein</fullName>
    </submittedName>
</protein>
<dbReference type="OrthoDB" id="9076234at2"/>
<dbReference type="RefSeq" id="WP_088617653.1">
    <property type="nucleotide sequence ID" value="NZ_CP022129.1"/>
</dbReference>
<evidence type="ECO:0000313" key="3">
    <source>
        <dbReference type="Proteomes" id="UP000197019"/>
    </source>
</evidence>
<reference evidence="1 3" key="1">
    <citation type="submission" date="2017-06" db="EMBL/GenBank/DDBJ databases">
        <title>Genome Sequencing of the methanotroph Methylovulum psychrotolerants str. HV10-M2 isolated from a high-altitude environment.</title>
        <authorList>
            <person name="Mateos-Rivera A."/>
        </authorList>
    </citation>
    <scope>NUCLEOTIDE SEQUENCE [LARGE SCALE GENOMIC DNA]</scope>
    <source>
        <strain evidence="1 3">HV10_M2</strain>
    </source>
</reference>
<evidence type="ECO:0000313" key="2">
    <source>
        <dbReference type="EMBL" id="POZ49745.1"/>
    </source>
</evidence>
<evidence type="ECO:0000313" key="4">
    <source>
        <dbReference type="Proteomes" id="UP000237423"/>
    </source>
</evidence>
<accession>A0A1Z4BU53</accession>
<dbReference type="Proteomes" id="UP000237423">
    <property type="component" value="Unassembled WGS sequence"/>
</dbReference>
<dbReference type="EMBL" id="PGFZ01000025">
    <property type="protein sequence ID" value="POZ49745.1"/>
    <property type="molecule type" value="Genomic_DNA"/>
</dbReference>
<organism evidence="1 3">
    <name type="scientific">Methylovulum psychrotolerans</name>
    <dbReference type="NCBI Taxonomy" id="1704499"/>
    <lineage>
        <taxon>Bacteria</taxon>
        <taxon>Pseudomonadati</taxon>
        <taxon>Pseudomonadota</taxon>
        <taxon>Gammaproteobacteria</taxon>
        <taxon>Methylococcales</taxon>
        <taxon>Methylococcaceae</taxon>
        <taxon>Methylovulum</taxon>
    </lineage>
</organism>